<dbReference type="Proteomes" id="UP000663823">
    <property type="component" value="Unassembled WGS sequence"/>
</dbReference>
<sequence length="81" mass="8760">MASKRCAGSILEYFTKKVKSTTTSVSTEGIGITDLSTNSGDEALEAPFVTQTTPLVNPLHLSNANNLLENNDESENRPEIF</sequence>
<protein>
    <submittedName>
        <fullName evidence="1">Uncharacterized protein</fullName>
    </submittedName>
</protein>
<proteinExistence type="predicted"/>
<dbReference type="EMBL" id="CAJOAX010021183">
    <property type="protein sequence ID" value="CAF4199706.1"/>
    <property type="molecule type" value="Genomic_DNA"/>
</dbReference>
<dbReference type="AlphaFoldDB" id="A0A820B3I1"/>
<accession>A0A820B3I1</accession>
<feature type="non-terminal residue" evidence="1">
    <location>
        <position position="1"/>
    </location>
</feature>
<comment type="caution">
    <text evidence="1">The sequence shown here is derived from an EMBL/GenBank/DDBJ whole genome shotgun (WGS) entry which is preliminary data.</text>
</comment>
<name>A0A820B3I1_9BILA</name>
<gene>
    <name evidence="1" type="ORF">OTI717_LOCUS38517</name>
</gene>
<organism evidence="1 2">
    <name type="scientific">Rotaria sordida</name>
    <dbReference type="NCBI Taxonomy" id="392033"/>
    <lineage>
        <taxon>Eukaryota</taxon>
        <taxon>Metazoa</taxon>
        <taxon>Spiralia</taxon>
        <taxon>Gnathifera</taxon>
        <taxon>Rotifera</taxon>
        <taxon>Eurotatoria</taxon>
        <taxon>Bdelloidea</taxon>
        <taxon>Philodinida</taxon>
        <taxon>Philodinidae</taxon>
        <taxon>Rotaria</taxon>
    </lineage>
</organism>
<evidence type="ECO:0000313" key="2">
    <source>
        <dbReference type="Proteomes" id="UP000663823"/>
    </source>
</evidence>
<feature type="non-terminal residue" evidence="1">
    <location>
        <position position="81"/>
    </location>
</feature>
<evidence type="ECO:0000313" key="1">
    <source>
        <dbReference type="EMBL" id="CAF4199706.1"/>
    </source>
</evidence>
<reference evidence="1" key="1">
    <citation type="submission" date="2021-02" db="EMBL/GenBank/DDBJ databases">
        <authorList>
            <person name="Nowell W R."/>
        </authorList>
    </citation>
    <scope>NUCLEOTIDE SEQUENCE</scope>
</reference>